<dbReference type="Proteomes" id="UP001302696">
    <property type="component" value="Chromosome"/>
</dbReference>
<name>A0ABZ0Q7F4_9LACO</name>
<evidence type="ECO:0000313" key="2">
    <source>
        <dbReference type="EMBL" id="WPC22067.1"/>
    </source>
</evidence>
<feature type="transmembrane region" description="Helical" evidence="1">
    <location>
        <begin position="138"/>
        <end position="160"/>
    </location>
</feature>
<accession>A0ABZ0Q7F4</accession>
<sequence>MMPKFKYKLSCVMLINIFVEVLVVLFFGGAMQLQIPTLINFWGRPVYEYTVESGDQINSLLITLIVFFLAETLIGLVSLHLNDGCSDKYVFKLPAFLEMLNIKLWKFSLLDGLVIWLIAQSWVFILIGFALLTVASSLAIIFNLAFVLFIVGTVVVNIGMGQKHKLI</sequence>
<dbReference type="EMBL" id="CP104778">
    <property type="protein sequence ID" value="WPC22067.1"/>
    <property type="molecule type" value="Genomic_DNA"/>
</dbReference>
<keyword evidence="3" id="KW-1185">Reference proteome</keyword>
<evidence type="ECO:0000313" key="3">
    <source>
        <dbReference type="Proteomes" id="UP001302696"/>
    </source>
</evidence>
<reference evidence="3" key="1">
    <citation type="submission" date="2024-06" db="EMBL/GenBank/DDBJ databases">
        <authorList>
            <person name="Chang H.C."/>
            <person name="Mun S.Y."/>
        </authorList>
    </citation>
    <scope>NUCLEOTIDE SEQUENCE [LARGE SCALE GENOMIC DNA]</scope>
    <source>
        <strain evidence="3">KT1</strain>
    </source>
</reference>
<proteinExistence type="predicted"/>
<feature type="transmembrane region" description="Helical" evidence="1">
    <location>
        <begin position="59"/>
        <end position="79"/>
    </location>
</feature>
<organism evidence="2 3">
    <name type="scientific">Pediococcus inopinatus</name>
    <dbReference type="NCBI Taxonomy" id="114090"/>
    <lineage>
        <taxon>Bacteria</taxon>
        <taxon>Bacillati</taxon>
        <taxon>Bacillota</taxon>
        <taxon>Bacilli</taxon>
        <taxon>Lactobacillales</taxon>
        <taxon>Lactobacillaceae</taxon>
        <taxon>Pediococcus</taxon>
    </lineage>
</organism>
<feature type="transmembrane region" description="Helical" evidence="1">
    <location>
        <begin position="12"/>
        <end position="39"/>
    </location>
</feature>
<protein>
    <recommendedName>
        <fullName evidence="4">Integral membrane protein</fullName>
    </recommendedName>
</protein>
<evidence type="ECO:0008006" key="4">
    <source>
        <dbReference type="Google" id="ProtNLM"/>
    </source>
</evidence>
<keyword evidence="1" id="KW-1133">Transmembrane helix</keyword>
<keyword evidence="1" id="KW-0472">Membrane</keyword>
<gene>
    <name evidence="2" type="ORF">N6G96_02285</name>
</gene>
<feature type="transmembrane region" description="Helical" evidence="1">
    <location>
        <begin position="109"/>
        <end position="132"/>
    </location>
</feature>
<dbReference type="RefSeq" id="WP_057773377.1">
    <property type="nucleotide sequence ID" value="NZ_CP019981.1"/>
</dbReference>
<evidence type="ECO:0000256" key="1">
    <source>
        <dbReference type="SAM" id="Phobius"/>
    </source>
</evidence>
<keyword evidence="1" id="KW-0812">Transmembrane</keyword>